<dbReference type="GO" id="GO:0010181">
    <property type="term" value="F:FMN binding"/>
    <property type="evidence" value="ECO:0007669"/>
    <property type="project" value="TreeGrafter"/>
</dbReference>
<dbReference type="Pfam" id="PF03358">
    <property type="entry name" value="FMN_red"/>
    <property type="match status" value="1"/>
</dbReference>
<organism evidence="2 4">
    <name type="scientific">Streptococcus suis</name>
    <dbReference type="NCBI Taxonomy" id="1307"/>
    <lineage>
        <taxon>Bacteria</taxon>
        <taxon>Bacillati</taxon>
        <taxon>Bacillota</taxon>
        <taxon>Bacilli</taxon>
        <taxon>Lactobacillales</taxon>
        <taxon>Streptococcaceae</taxon>
        <taxon>Streptococcus</taxon>
    </lineage>
</organism>
<dbReference type="OrthoDB" id="9812295at2"/>
<dbReference type="InterPro" id="IPR029039">
    <property type="entry name" value="Flavoprotein-like_sf"/>
</dbReference>
<name>A0A4T2GRB6_STRSU</name>
<evidence type="ECO:0000313" key="2">
    <source>
        <dbReference type="EMBL" id="TII00291.1"/>
    </source>
</evidence>
<dbReference type="InterPro" id="IPR050712">
    <property type="entry name" value="NAD(P)H-dep_reductase"/>
</dbReference>
<dbReference type="GO" id="GO:0005829">
    <property type="term" value="C:cytosol"/>
    <property type="evidence" value="ECO:0007669"/>
    <property type="project" value="TreeGrafter"/>
</dbReference>
<dbReference type="PANTHER" id="PTHR30543:SF21">
    <property type="entry name" value="NAD(P)H-DEPENDENT FMN REDUCTASE LOT6"/>
    <property type="match status" value="1"/>
</dbReference>
<evidence type="ECO:0000313" key="3">
    <source>
        <dbReference type="EMBL" id="TII00813.1"/>
    </source>
</evidence>
<dbReference type="GO" id="GO:0016491">
    <property type="term" value="F:oxidoreductase activity"/>
    <property type="evidence" value="ECO:0007669"/>
    <property type="project" value="InterPro"/>
</dbReference>
<proteinExistence type="predicted"/>
<evidence type="ECO:0000313" key="4">
    <source>
        <dbReference type="Proteomes" id="UP000305165"/>
    </source>
</evidence>
<comment type="caution">
    <text evidence="2">The sequence shown here is derived from an EMBL/GenBank/DDBJ whole genome shotgun (WGS) entry which is preliminary data.</text>
</comment>
<dbReference type="EMBL" id="SSXO01000001">
    <property type="protein sequence ID" value="TII00813.1"/>
    <property type="molecule type" value="Genomic_DNA"/>
</dbReference>
<evidence type="ECO:0000259" key="1">
    <source>
        <dbReference type="Pfam" id="PF03358"/>
    </source>
</evidence>
<dbReference type="SUPFAM" id="SSF52218">
    <property type="entry name" value="Flavoproteins"/>
    <property type="match status" value="1"/>
</dbReference>
<protein>
    <submittedName>
        <fullName evidence="2">NAD(P)H-dependent oxidoreductase</fullName>
    </submittedName>
</protein>
<dbReference type="EMBL" id="SSXO01000002">
    <property type="protein sequence ID" value="TII00291.1"/>
    <property type="molecule type" value="Genomic_DNA"/>
</dbReference>
<reference evidence="2 4" key="1">
    <citation type="submission" date="2019-04" db="EMBL/GenBank/DDBJ databases">
        <title>Genome analysis of Streptococcus suis strain WUSS424.</title>
        <authorList>
            <person name="Chen H."/>
            <person name="Gao X."/>
            <person name="Wu Z."/>
        </authorList>
    </citation>
    <scope>NUCLEOTIDE SEQUENCE [LARGE SCALE GENOMIC DNA]</scope>
    <source>
        <strain evidence="2 4">WUSS424</strain>
    </source>
</reference>
<accession>A0A4T2GRB6</accession>
<dbReference type="AlphaFoldDB" id="A0A4T2GRB6"/>
<dbReference type="Proteomes" id="UP000305165">
    <property type="component" value="Unassembled WGS sequence"/>
</dbReference>
<feature type="domain" description="NADPH-dependent FMN reductase-like" evidence="1">
    <location>
        <begin position="3"/>
        <end position="144"/>
    </location>
</feature>
<dbReference type="Gene3D" id="3.40.50.360">
    <property type="match status" value="1"/>
</dbReference>
<sequence length="181" mass="19771">MAHILFLVGSLRDGSFNHQMAKEAETLLADKAQVSYIDLASIPLFNQDIEIPTLPAIAQLRDQVATADAIWIFSPVYNYAIPGIVKNALDWLSRSLDLTNPKGPSILQDKLTTVSAVGNSGHDFLFKDLQHLLPFIRTQIVGEFTASTVNPEAWATGQLILSDTVRASLESQAQALLDAIQ</sequence>
<dbReference type="InterPro" id="IPR005025">
    <property type="entry name" value="FMN_Rdtase-like_dom"/>
</dbReference>
<dbReference type="PANTHER" id="PTHR30543">
    <property type="entry name" value="CHROMATE REDUCTASE"/>
    <property type="match status" value="1"/>
</dbReference>
<gene>
    <name evidence="3" type="ORF">FAJ39_00300</name>
    <name evidence="2" type="ORF">FAJ39_04290</name>
</gene>